<reference evidence="2" key="1">
    <citation type="journal article" date="2023" name="Genome Biol. Evol.">
        <title>Long-read-based Genome Assembly of Drosophila gunungcola Reveals Fewer Chemosensory Genes in Flower-breeding Species.</title>
        <authorList>
            <person name="Negi A."/>
            <person name="Liao B.Y."/>
            <person name="Yeh S.D."/>
        </authorList>
    </citation>
    <scope>NUCLEOTIDE SEQUENCE</scope>
    <source>
        <strain evidence="2">Sukarami</strain>
    </source>
</reference>
<name>A0A9Q0BVN0_9MUSC</name>
<protein>
    <submittedName>
        <fullName evidence="2">Uncharacterized protein</fullName>
    </submittedName>
</protein>
<evidence type="ECO:0000313" key="3">
    <source>
        <dbReference type="Proteomes" id="UP001059596"/>
    </source>
</evidence>
<keyword evidence="1" id="KW-0732">Signal</keyword>
<dbReference type="AlphaFoldDB" id="A0A9Q0BVN0"/>
<gene>
    <name evidence="2" type="ORF">M5D96_001666</name>
</gene>
<feature type="signal peptide" evidence="1">
    <location>
        <begin position="1"/>
        <end position="33"/>
    </location>
</feature>
<keyword evidence="3" id="KW-1185">Reference proteome</keyword>
<feature type="chain" id="PRO_5040312718" evidence="1">
    <location>
        <begin position="34"/>
        <end position="130"/>
    </location>
</feature>
<dbReference type="EMBL" id="JAMKOV010000001">
    <property type="protein sequence ID" value="KAI8045484.1"/>
    <property type="molecule type" value="Genomic_DNA"/>
</dbReference>
<accession>A0A9Q0BVN0</accession>
<evidence type="ECO:0000256" key="1">
    <source>
        <dbReference type="SAM" id="SignalP"/>
    </source>
</evidence>
<proteinExistence type="predicted"/>
<comment type="caution">
    <text evidence="2">The sequence shown here is derived from an EMBL/GenBank/DDBJ whole genome shotgun (WGS) entry which is preliminary data.</text>
</comment>
<sequence length="130" mass="14836">MPESLSFSIKSNMHLSCLLLIILFVLYIQRNHASTKVLYEFHIKEVFGERDEKGELKDTSEDSGEKPELIITGKRTSSYFLTGQETNYVYVETATYVADNSGYHVKYNFSLDPLEIDKRLNGQTLKSTVG</sequence>
<dbReference type="Proteomes" id="UP001059596">
    <property type="component" value="Chromosome 3R"/>
</dbReference>
<organism evidence="2 3">
    <name type="scientific">Drosophila gunungcola</name>
    <name type="common">fruit fly</name>
    <dbReference type="NCBI Taxonomy" id="103775"/>
    <lineage>
        <taxon>Eukaryota</taxon>
        <taxon>Metazoa</taxon>
        <taxon>Ecdysozoa</taxon>
        <taxon>Arthropoda</taxon>
        <taxon>Hexapoda</taxon>
        <taxon>Insecta</taxon>
        <taxon>Pterygota</taxon>
        <taxon>Neoptera</taxon>
        <taxon>Endopterygota</taxon>
        <taxon>Diptera</taxon>
        <taxon>Brachycera</taxon>
        <taxon>Muscomorpha</taxon>
        <taxon>Ephydroidea</taxon>
        <taxon>Drosophilidae</taxon>
        <taxon>Drosophila</taxon>
        <taxon>Sophophora</taxon>
    </lineage>
</organism>
<evidence type="ECO:0000313" key="2">
    <source>
        <dbReference type="EMBL" id="KAI8045484.1"/>
    </source>
</evidence>